<keyword evidence="1" id="KW-1133">Transmembrane helix</keyword>
<dbReference type="Proteomes" id="UP001151234">
    <property type="component" value="Unassembled WGS sequence"/>
</dbReference>
<comment type="caution">
    <text evidence="2">The sequence shown here is derived from an EMBL/GenBank/DDBJ whole genome shotgun (WGS) entry which is preliminary data.</text>
</comment>
<organism evidence="2 3">
    <name type="scientific">Hoeflea prorocentri</name>
    <dbReference type="NCBI Taxonomy" id="1922333"/>
    <lineage>
        <taxon>Bacteria</taxon>
        <taxon>Pseudomonadati</taxon>
        <taxon>Pseudomonadota</taxon>
        <taxon>Alphaproteobacteria</taxon>
        <taxon>Hyphomicrobiales</taxon>
        <taxon>Rhizobiaceae</taxon>
        <taxon>Hoeflea</taxon>
    </lineage>
</organism>
<name>A0A9X3ZI08_9HYPH</name>
<reference evidence="2" key="1">
    <citation type="submission" date="2022-11" db="EMBL/GenBank/DDBJ databases">
        <title>Draft genome sequence of Hoeflea poritis E7-10 and Hoeflea prorocentri PM5-8, separated from scleractinian coral Porites lutea and marine dinoflagellate.</title>
        <authorList>
            <person name="Zhang G."/>
            <person name="Wei Q."/>
            <person name="Cai L."/>
        </authorList>
    </citation>
    <scope>NUCLEOTIDE SEQUENCE</scope>
    <source>
        <strain evidence="2">PM5-8</strain>
    </source>
</reference>
<dbReference type="EMBL" id="JAPJZI010000001">
    <property type="protein sequence ID" value="MDA5399308.1"/>
    <property type="molecule type" value="Genomic_DNA"/>
</dbReference>
<evidence type="ECO:0000256" key="1">
    <source>
        <dbReference type="SAM" id="Phobius"/>
    </source>
</evidence>
<dbReference type="AlphaFoldDB" id="A0A9X3ZI08"/>
<gene>
    <name evidence="2" type="ORF">OQ273_12055</name>
</gene>
<keyword evidence="1" id="KW-0472">Membrane</keyword>
<keyword evidence="3" id="KW-1185">Reference proteome</keyword>
<proteinExistence type="predicted"/>
<dbReference type="RefSeq" id="WP_267990750.1">
    <property type="nucleotide sequence ID" value="NZ_JAPJZI010000001.1"/>
</dbReference>
<keyword evidence="1" id="KW-0812">Transmembrane</keyword>
<sequence>MDETAGAHICWSGFSDHLEGVAAKSRVKAMMNGYWKLLTLTLVAVSFMALDFSEAAAQNADCSAAVQRVLQQTNGELLSVQVANNGGQPVCKITVLASDSSGKRRRKMTVNARP</sequence>
<evidence type="ECO:0000313" key="2">
    <source>
        <dbReference type="EMBL" id="MDA5399308.1"/>
    </source>
</evidence>
<evidence type="ECO:0000313" key="3">
    <source>
        <dbReference type="Proteomes" id="UP001151234"/>
    </source>
</evidence>
<protein>
    <submittedName>
        <fullName evidence="2">Uncharacterized protein</fullName>
    </submittedName>
</protein>
<feature type="transmembrane region" description="Helical" evidence="1">
    <location>
        <begin position="34"/>
        <end position="52"/>
    </location>
</feature>
<accession>A0A9X3ZI08</accession>